<dbReference type="AlphaFoldDB" id="F2D427"/>
<organism evidence="2">
    <name type="scientific">Hordeum vulgare subsp. vulgare</name>
    <name type="common">Domesticated barley</name>
    <dbReference type="NCBI Taxonomy" id="112509"/>
    <lineage>
        <taxon>Eukaryota</taxon>
        <taxon>Viridiplantae</taxon>
        <taxon>Streptophyta</taxon>
        <taxon>Embryophyta</taxon>
        <taxon>Tracheophyta</taxon>
        <taxon>Spermatophyta</taxon>
        <taxon>Magnoliopsida</taxon>
        <taxon>Liliopsida</taxon>
        <taxon>Poales</taxon>
        <taxon>Poaceae</taxon>
        <taxon>BOP clade</taxon>
        <taxon>Pooideae</taxon>
        <taxon>Triticodae</taxon>
        <taxon>Triticeae</taxon>
        <taxon>Hordeinae</taxon>
        <taxon>Hordeum</taxon>
    </lineage>
</organism>
<feature type="region of interest" description="Disordered" evidence="1">
    <location>
        <begin position="66"/>
        <end position="85"/>
    </location>
</feature>
<evidence type="ECO:0000256" key="1">
    <source>
        <dbReference type="SAM" id="MobiDB-lite"/>
    </source>
</evidence>
<feature type="compositionally biased region" description="Basic and acidic residues" evidence="1">
    <location>
        <begin position="71"/>
        <end position="85"/>
    </location>
</feature>
<sequence>MSPASTFQPRWMCGTVAELVEACPCTPLAATGEPTVVAGLLLAPWLDGGLARAAGLHVMRACAAANHNGRHAREQHRPWRRRKED</sequence>
<reference evidence="2" key="1">
    <citation type="journal article" date="2011" name="Plant Physiol.">
        <title>Comprehensive sequence analysis of 24,783 barley full-length cDNAs derived from 12 clone libraries.</title>
        <authorList>
            <person name="Matsumoto T."/>
            <person name="Tanaka T."/>
            <person name="Sakai H."/>
            <person name="Amano N."/>
            <person name="Kanamori H."/>
            <person name="Kurita K."/>
            <person name="Kikuta A."/>
            <person name="Kamiya K."/>
            <person name="Yamamoto M."/>
            <person name="Ikawa H."/>
            <person name="Fujii N."/>
            <person name="Hori K."/>
            <person name="Itoh T."/>
            <person name="Sato K."/>
        </authorList>
    </citation>
    <scope>NUCLEOTIDE SEQUENCE</scope>
    <source>
        <tissue evidence="2">Shoot</tissue>
    </source>
</reference>
<dbReference type="EMBL" id="AK358635">
    <property type="protein sequence ID" value="BAJ89848.1"/>
    <property type="molecule type" value="mRNA"/>
</dbReference>
<accession>F2D427</accession>
<protein>
    <submittedName>
        <fullName evidence="2">Predicted protein</fullName>
    </submittedName>
</protein>
<name>F2D427_HORVV</name>
<proteinExistence type="evidence at transcript level"/>
<evidence type="ECO:0000313" key="2">
    <source>
        <dbReference type="EMBL" id="BAJ89848.1"/>
    </source>
</evidence>